<reference evidence="8" key="11">
    <citation type="submission" date="2023-06" db="EMBL/GenBank/DDBJ databases">
        <authorList>
            <consortium name="Clinical and Environmental Microbiology Branch: Whole genome sequencing antimicrobial resistance pathogens in the healthcare setting"/>
        </authorList>
    </citation>
    <scope>NUCLEOTIDE SEQUENCE</scope>
    <source>
        <strain evidence="8">2021CK-01020</strain>
    </source>
</reference>
<evidence type="ECO:0000313" key="13">
    <source>
        <dbReference type="Proteomes" id="UP000284767"/>
    </source>
</evidence>
<evidence type="ECO:0000313" key="10">
    <source>
        <dbReference type="Proteomes" id="UP000194857"/>
    </source>
</evidence>
<reference evidence="7 13" key="5">
    <citation type="submission" date="2017-08" db="EMBL/GenBank/DDBJ databases">
        <authorList>
            <person name="Feschi L."/>
            <person name="Jeukens J."/>
            <person name="Emond-Rheault J.-G."/>
            <person name="Kukavica-Ibrulj I."/>
            <person name="Boyle B."/>
            <person name="Levesque R.C."/>
        </authorList>
    </citation>
    <scope>NUCLEOTIDE SEQUENCE [LARGE SCALE GENOMIC DNA]</scope>
    <source>
        <strain evidence="7 13">PA-W36</strain>
    </source>
</reference>
<dbReference type="EMBL" id="CVVU01000022">
    <property type="protein sequence ID" value="CRO02862.1"/>
    <property type="molecule type" value="Genomic_DNA"/>
</dbReference>
<reference evidence="1" key="1">
    <citation type="submission" date="2015-06" db="EMBL/GenBank/DDBJ databases">
        <authorList>
            <person name="Radhakrishnan R."/>
            <person name="Underwood A."/>
            <person name="Al-Shahib A."/>
        </authorList>
    </citation>
    <scope>NUCLEOTIDE SEQUENCE</scope>
    <source>
        <strain evidence="1">P19_London_7_VIM_2_05_10</strain>
    </source>
</reference>
<evidence type="ECO:0000313" key="14">
    <source>
        <dbReference type="Proteomes" id="UP000433532"/>
    </source>
</evidence>
<reference evidence="10" key="4">
    <citation type="submission" date="2017-05" db="EMBL/GenBank/DDBJ databases">
        <authorList>
            <person name="Giani T."/>
            <person name="Arena F."/>
            <person name="Pollini S."/>
            <person name="Di Pilato V."/>
            <person name="D'Andrea M.M."/>
            <person name="Henrici De Angelis L."/>
            <person name="Bassetti M."/>
            <person name="Rossolini G.M."/>
        </authorList>
    </citation>
    <scope>NUCLEOTIDE SEQUENCE [LARGE SCALE GENOMIC DNA]</scope>
    <source>
        <strain evidence="10">S567_C10_BS</strain>
    </source>
</reference>
<reference evidence="9" key="2">
    <citation type="submission" date="2015-06" db="EMBL/GenBank/DDBJ databases">
        <authorList>
            <person name="Radhakrishnan Rajesh"/>
            <person name="Underwood Anthony"/>
            <person name="Al-Shahib Ali"/>
        </authorList>
    </citation>
    <scope>NUCLEOTIDE SEQUENCE [LARGE SCALE GENOMIC DNA]</scope>
    <source>
        <strain evidence="9">P19_London_7_VIM_2_05_10</strain>
    </source>
</reference>
<name>A0A080V9R5_PSEAI</name>
<evidence type="ECO:0000313" key="11">
    <source>
        <dbReference type="Proteomes" id="UP000253594"/>
    </source>
</evidence>
<reference evidence="2 14" key="9">
    <citation type="submission" date="2019-11" db="EMBL/GenBank/DDBJ databases">
        <title>Genomes of ocular Pseudomonas aeruginosa isolates.</title>
        <authorList>
            <person name="Khan M."/>
            <person name="Rice S.A."/>
            <person name="Willcox M.D.P."/>
            <person name="Stapleton F."/>
        </authorList>
    </citation>
    <scope>NUCLEOTIDE SEQUENCE [LARGE SCALE GENOMIC DNA]</scope>
    <source>
        <strain evidence="2 14">PA221</strain>
    </source>
</reference>
<evidence type="ECO:0000313" key="4">
    <source>
        <dbReference type="EMBL" id="OTI59915.1"/>
    </source>
</evidence>
<evidence type="ECO:0000313" key="7">
    <source>
        <dbReference type="EMBL" id="RPM10935.1"/>
    </source>
</evidence>
<evidence type="ECO:0000313" key="2">
    <source>
        <dbReference type="EMBL" id="MUI35969.1"/>
    </source>
</evidence>
<dbReference type="RefSeq" id="WP_003091766.1">
    <property type="nucleotide sequence ID" value="NZ_AP014622.1"/>
</dbReference>
<sequence length="48" mass="5289">MWILALPLTALALSVGVYGLLWLIERGGDEYPAKLPLSDKGATEPRRH</sequence>
<reference evidence="6 12" key="7">
    <citation type="submission" date="2018-08" db="EMBL/GenBank/DDBJ databases">
        <title>Recombination of ecologically and evolutionarily significant loci maintains genetic cohesion in the Pseudomonas syringae species complex.</title>
        <authorList>
            <person name="Dillon M."/>
            <person name="Thakur S."/>
            <person name="Almeida R.N.D."/>
            <person name="Weir B.S."/>
            <person name="Guttman D.S."/>
        </authorList>
    </citation>
    <scope>NUCLEOTIDE SEQUENCE [LARGE SCALE GENOMIC DNA]</scope>
    <source>
        <strain evidence="6 12">ICMP 7846</strain>
    </source>
</reference>
<dbReference type="Proteomes" id="UP000253594">
    <property type="component" value="Unassembled WGS sequence"/>
</dbReference>
<dbReference type="EMBL" id="CP136986">
    <property type="protein sequence ID" value="WOS79749.1"/>
    <property type="molecule type" value="Genomic_DNA"/>
</dbReference>
<dbReference type="Proteomes" id="UP000433532">
    <property type="component" value="Unassembled WGS sequence"/>
</dbReference>
<dbReference type="EMBL" id="NFFZ01000010">
    <property type="protein sequence ID" value="OTI59915.1"/>
    <property type="molecule type" value="Genomic_DNA"/>
</dbReference>
<reference evidence="3" key="10">
    <citation type="submission" date="2020-01" db="EMBL/GenBank/DDBJ databases">
        <title>Bacteria Cultured from War Wounds Associated with the Conflict in Eastern Ukraine.</title>
        <authorList>
            <person name="Snesrud E."/>
            <person name="Galac M.R."/>
            <person name="Mc Gann P."/>
            <person name="Valentine K."/>
            <person name="Viacheslav K."/>
        </authorList>
    </citation>
    <scope>NUCLEOTIDE SEQUENCE</scope>
    <source>
        <strain evidence="3">VNMU148</strain>
    </source>
</reference>
<dbReference type="Proteomes" id="UP000045039">
    <property type="component" value="Unassembled WGS sequence"/>
</dbReference>
<evidence type="ECO:0000313" key="9">
    <source>
        <dbReference type="Proteomes" id="UP000045039"/>
    </source>
</evidence>
<evidence type="ECO:0000313" key="3">
    <source>
        <dbReference type="EMBL" id="MZZ11258.1"/>
    </source>
</evidence>
<evidence type="ECO:0000313" key="12">
    <source>
        <dbReference type="Proteomes" id="UP000270834"/>
    </source>
</evidence>
<accession>A0A080V9R5</accession>
<dbReference type="EMBL" id="WOAD01000009">
    <property type="protein sequence ID" value="MUI35969.1"/>
    <property type="molecule type" value="Genomic_DNA"/>
</dbReference>
<reference evidence="5 11" key="6">
    <citation type="submission" date="2018-07" db="EMBL/GenBank/DDBJ databases">
        <title>Mechanisms of high-level aminoglycoside resistance among Gram-negative pathogens in Brazil.</title>
        <authorList>
            <person name="Ballaben A.S."/>
            <person name="Darini A.L.C."/>
            <person name="Doi Y."/>
        </authorList>
    </citation>
    <scope>NUCLEOTIDE SEQUENCE [LARGE SCALE GENOMIC DNA]</scope>
    <source>
        <strain evidence="5 11">B2-305</strain>
    </source>
</reference>
<gene>
    <name evidence="6" type="ORF">ALP65_03458</name>
    <name evidence="4" type="ORF">CAZ10_20640</name>
    <name evidence="5" type="ORF">DT376_00545</name>
    <name evidence="2" type="ORF">GNQ48_13205</name>
    <name evidence="3" type="ORF">GUL26_03240</name>
    <name evidence="7" type="ORF">IPC1295_21760</name>
    <name evidence="8" type="ORF">L4V69_11485</name>
    <name evidence="1" type="ORF">PAERUG_P19_London_7_VIM_2_05_10_00598</name>
</gene>
<reference evidence="7 13" key="8">
    <citation type="submission" date="2019-01" db="EMBL/GenBank/DDBJ databases">
        <title>The Pseudomonas aeruginosa pan-genome provides new insights on its population structure, horizontal gene transfer and pathogenicity.</title>
        <authorList>
            <person name="Freschi L."/>
            <person name="Vincent A.T."/>
            <person name="Jeukens J."/>
            <person name="Emond-Rheault J.-G."/>
            <person name="Kukavica-Ibrulj I."/>
            <person name="Dupont M.-J."/>
            <person name="Charette S.J."/>
            <person name="Boyle B."/>
            <person name="Levesque R.C."/>
        </authorList>
    </citation>
    <scope>NUCLEOTIDE SEQUENCE [LARGE SCALE GENOMIC DNA]</scope>
    <source>
        <strain evidence="7 13">PA-W36</strain>
    </source>
</reference>
<evidence type="ECO:0000313" key="1">
    <source>
        <dbReference type="EMBL" id="CRO02862.1"/>
    </source>
</evidence>
<dbReference type="EMBL" id="NSNE01000014">
    <property type="protein sequence ID" value="RPM10935.1"/>
    <property type="molecule type" value="Genomic_DNA"/>
</dbReference>
<reference evidence="8" key="12">
    <citation type="submission" date="2023-10" db="EMBL/GenBank/DDBJ databases">
        <title>Pathogen: clinical or host-associated sample.</title>
        <authorList>
            <person name="Hergert J."/>
            <person name="Casey R."/>
            <person name="Wagner J."/>
            <person name="Young E.L."/>
            <person name="Oakeson K.F."/>
        </authorList>
    </citation>
    <scope>NUCLEOTIDE SEQUENCE</scope>
    <source>
        <strain evidence="8">2021CK-01020</strain>
    </source>
</reference>
<dbReference type="EMBL" id="QORE01000005">
    <property type="protein sequence ID" value="RCI76773.1"/>
    <property type="molecule type" value="Genomic_DNA"/>
</dbReference>
<evidence type="ECO:0000313" key="5">
    <source>
        <dbReference type="EMBL" id="RCI76773.1"/>
    </source>
</evidence>
<organism evidence="4 10">
    <name type="scientific">Pseudomonas aeruginosa</name>
    <dbReference type="NCBI Taxonomy" id="287"/>
    <lineage>
        <taxon>Bacteria</taxon>
        <taxon>Pseudomonadati</taxon>
        <taxon>Pseudomonadota</taxon>
        <taxon>Gammaproteobacteria</taxon>
        <taxon>Pseudomonadales</taxon>
        <taxon>Pseudomonadaceae</taxon>
        <taxon>Pseudomonas</taxon>
    </lineage>
</organism>
<dbReference type="EMBL" id="RBSQ01001126">
    <property type="protein sequence ID" value="RMS47556.1"/>
    <property type="molecule type" value="Genomic_DNA"/>
</dbReference>
<dbReference type="EMBL" id="WXZT01000001">
    <property type="protein sequence ID" value="MZZ11258.1"/>
    <property type="molecule type" value="Genomic_DNA"/>
</dbReference>
<evidence type="ECO:0000313" key="8">
    <source>
        <dbReference type="EMBL" id="WOS79749.1"/>
    </source>
</evidence>
<dbReference type="Proteomes" id="UP000284767">
    <property type="component" value="Unassembled WGS sequence"/>
</dbReference>
<dbReference type="AlphaFoldDB" id="A0A080V9R5"/>
<dbReference type="Proteomes" id="UP000644192">
    <property type="component" value="Unassembled WGS sequence"/>
</dbReference>
<dbReference type="KEGG" id="paeb:NCGM1900_2902"/>
<reference evidence="4" key="3">
    <citation type="submission" date="2017-05" db="EMBL/GenBank/DDBJ databases">
        <authorList>
            <person name="Song R."/>
            <person name="Chenine A.L."/>
            <person name="Ruprecht R.M."/>
        </authorList>
    </citation>
    <scope>NUCLEOTIDE SEQUENCE [LARGE SCALE GENOMIC DNA]</scope>
    <source>
        <strain evidence="4">S567_C10_BS</strain>
    </source>
</reference>
<protein>
    <submittedName>
        <fullName evidence="4">Uncharacterized protein</fullName>
    </submittedName>
</protein>
<dbReference type="Proteomes" id="UP000194857">
    <property type="component" value="Unassembled WGS sequence"/>
</dbReference>
<dbReference type="Proteomes" id="UP000270834">
    <property type="component" value="Unassembled WGS sequence"/>
</dbReference>
<dbReference type="Proteomes" id="UP001297540">
    <property type="component" value="Chromosome"/>
</dbReference>
<dbReference type="SMR" id="A0A080V9R5"/>
<proteinExistence type="predicted"/>
<evidence type="ECO:0000313" key="6">
    <source>
        <dbReference type="EMBL" id="RMS47556.1"/>
    </source>
</evidence>